<keyword evidence="3" id="KW-1185">Reference proteome</keyword>
<reference evidence="2 3" key="1">
    <citation type="submission" date="2018-01" db="EMBL/GenBank/DDBJ databases">
        <title>Complete and assembled Genome of Pantoea gaviniae DSM22758T.</title>
        <authorList>
            <person name="Stevens M.J.A."/>
            <person name="Zurfluh K."/>
            <person name="Stephan R."/>
        </authorList>
    </citation>
    <scope>NUCLEOTIDE SEQUENCE [LARGE SCALE GENOMIC DNA]</scope>
    <source>
        <strain evidence="2 3">DSM 22758</strain>
    </source>
</reference>
<proteinExistence type="predicted"/>
<evidence type="ECO:0000313" key="3">
    <source>
        <dbReference type="Proteomes" id="UP000238365"/>
    </source>
</evidence>
<dbReference type="InterPro" id="IPR057522">
    <property type="entry name" value="HofO_C"/>
</dbReference>
<feature type="domain" description="DNA utilization protein HofO C-terminal" evidence="1">
    <location>
        <begin position="92"/>
        <end position="164"/>
    </location>
</feature>
<gene>
    <name evidence="2" type="ORF">C2E15_01805</name>
</gene>
<accession>A0A2L0IBH4</accession>
<dbReference type="KEGG" id="pgz:C2E15_01805"/>
<name>A0A2L0IBH4_9GAMM</name>
<evidence type="ECO:0000313" key="2">
    <source>
        <dbReference type="EMBL" id="AUX91958.1"/>
    </source>
</evidence>
<organism evidence="2 3">
    <name type="scientific">Mixta gaviniae</name>
    <dbReference type="NCBI Taxonomy" id="665914"/>
    <lineage>
        <taxon>Bacteria</taxon>
        <taxon>Pseudomonadati</taxon>
        <taxon>Pseudomonadota</taxon>
        <taxon>Gammaproteobacteria</taxon>
        <taxon>Enterobacterales</taxon>
        <taxon>Erwiniaceae</taxon>
        <taxon>Mixta</taxon>
    </lineage>
</organism>
<protein>
    <recommendedName>
        <fullName evidence="1">DNA utilization protein HofO C-terminal domain-containing protein</fullName>
    </recommendedName>
</protein>
<dbReference type="Proteomes" id="UP000238365">
    <property type="component" value="Chromosome"/>
</dbReference>
<dbReference type="EMBL" id="CP026377">
    <property type="protein sequence ID" value="AUX91958.1"/>
    <property type="molecule type" value="Genomic_DNA"/>
</dbReference>
<dbReference type="Pfam" id="PF25319">
    <property type="entry name" value="HofO"/>
    <property type="match status" value="1"/>
</dbReference>
<dbReference type="AlphaFoldDB" id="A0A2L0IBH4"/>
<sequence>MKSELLLRWLLLPATLRWLSLAGVLFGVALATHRFAIVPARTQQQQAQHDARQQRQHYQHQLAALLQQSGLSQLQLRNQQQLEAMVRDGEPFSLYTLLQHSGGELEQWRPGGRESQLRLRLSWPQLKQIFAYLAACEPTPTVTAFTVQRQDARLHATFLLAFDDEISLH</sequence>
<dbReference type="RefSeq" id="WP_104955896.1">
    <property type="nucleotide sequence ID" value="NZ_CP026377.1"/>
</dbReference>
<evidence type="ECO:0000259" key="1">
    <source>
        <dbReference type="Pfam" id="PF25319"/>
    </source>
</evidence>